<sequence length="175" mass="19880">MLSLFIVLILLAKFFVGLRRGLVLQFFHLVSFFGSLIVAFVFFSPFADYLRLWLPYPQFLDGGNGGMMIPAFSLESVYYNGIAFAVLFFATRILLRMIASLLDFVRYLPIVRTFNNLLGGVLGFVEGYLVVFVLLFVAALIPVEVVQDTIANSTVARWMIEQTPFLSQWLPDVWT</sequence>
<evidence type="ECO:0000256" key="1">
    <source>
        <dbReference type="ARBA" id="ARBA00004141"/>
    </source>
</evidence>
<evidence type="ECO:0000256" key="5">
    <source>
        <dbReference type="SAM" id="Phobius"/>
    </source>
</evidence>
<gene>
    <name evidence="6" type="ORF">DT065_07230</name>
</gene>
<protein>
    <submittedName>
        <fullName evidence="6">CvpA family protein</fullName>
    </submittedName>
</protein>
<evidence type="ECO:0000313" key="6">
    <source>
        <dbReference type="EMBL" id="AXF55841.1"/>
    </source>
</evidence>
<dbReference type="RefSeq" id="WP_114372086.1">
    <property type="nucleotide sequence ID" value="NZ_CP031092.1"/>
</dbReference>
<dbReference type="PANTHER" id="PTHR37306:SF1">
    <property type="entry name" value="COLICIN V PRODUCTION PROTEIN"/>
    <property type="match status" value="1"/>
</dbReference>
<accession>A0A345BY10</accession>
<dbReference type="GO" id="GO:0009403">
    <property type="term" value="P:toxin biosynthetic process"/>
    <property type="evidence" value="ECO:0007669"/>
    <property type="project" value="InterPro"/>
</dbReference>
<evidence type="ECO:0000313" key="7">
    <source>
        <dbReference type="Proteomes" id="UP000252100"/>
    </source>
</evidence>
<dbReference type="KEGG" id="rue:DT065_07230"/>
<name>A0A345BY10_9BACI</name>
<dbReference type="InterPro" id="IPR003825">
    <property type="entry name" value="Colicin-V_CvpA"/>
</dbReference>
<reference evidence="6 7" key="1">
    <citation type="journal article" date="2018" name="J. Microbiol.">
        <title>Salicibibacter kimchii gen. nov., sp. nov., a moderately halophilic and alkalitolerant bacterium in the family Bacillaceae, isolated from kimchi.</title>
        <authorList>
            <person name="Jang J.Y."/>
            <person name="Oh Y.J."/>
            <person name="Lim S.K."/>
            <person name="Park H.K."/>
            <person name="Lee C."/>
            <person name="Kim J.Y."/>
            <person name="Lee M.A."/>
            <person name="Choi H.J."/>
        </authorList>
    </citation>
    <scope>NUCLEOTIDE SEQUENCE [LARGE SCALE GENOMIC DNA]</scope>
    <source>
        <strain evidence="6 7">NKC1-1</strain>
    </source>
</reference>
<evidence type="ECO:0000256" key="3">
    <source>
        <dbReference type="ARBA" id="ARBA00022989"/>
    </source>
</evidence>
<feature type="transmembrane region" description="Helical" evidence="5">
    <location>
        <begin position="118"/>
        <end position="141"/>
    </location>
</feature>
<keyword evidence="4 5" id="KW-0472">Membrane</keyword>
<keyword evidence="7" id="KW-1185">Reference proteome</keyword>
<feature type="transmembrane region" description="Helical" evidence="5">
    <location>
        <begin position="77"/>
        <end position="98"/>
    </location>
</feature>
<keyword evidence="2 5" id="KW-0812">Transmembrane</keyword>
<feature type="transmembrane region" description="Helical" evidence="5">
    <location>
        <begin position="27"/>
        <end position="47"/>
    </location>
</feature>
<dbReference type="PANTHER" id="PTHR37306">
    <property type="entry name" value="COLICIN V PRODUCTION PROTEIN"/>
    <property type="match status" value="1"/>
</dbReference>
<dbReference type="Pfam" id="PF02674">
    <property type="entry name" value="Colicin_V"/>
    <property type="match status" value="1"/>
</dbReference>
<dbReference type="OrthoDB" id="1809613at2"/>
<dbReference type="AlphaFoldDB" id="A0A345BY10"/>
<dbReference type="GO" id="GO:0016020">
    <property type="term" value="C:membrane"/>
    <property type="evidence" value="ECO:0007669"/>
    <property type="project" value="UniProtKB-SubCell"/>
</dbReference>
<comment type="subcellular location">
    <subcellularLocation>
        <location evidence="1">Membrane</location>
        <topology evidence="1">Multi-pass membrane protein</topology>
    </subcellularLocation>
</comment>
<dbReference type="EMBL" id="CP031092">
    <property type="protein sequence ID" value="AXF55841.1"/>
    <property type="molecule type" value="Genomic_DNA"/>
</dbReference>
<proteinExistence type="predicted"/>
<keyword evidence="3 5" id="KW-1133">Transmembrane helix</keyword>
<evidence type="ECO:0000256" key="4">
    <source>
        <dbReference type="ARBA" id="ARBA00023136"/>
    </source>
</evidence>
<organism evidence="6 7">
    <name type="scientific">Salicibibacter kimchii</name>
    <dbReference type="NCBI Taxonomy" id="2099786"/>
    <lineage>
        <taxon>Bacteria</taxon>
        <taxon>Bacillati</taxon>
        <taxon>Bacillota</taxon>
        <taxon>Bacilli</taxon>
        <taxon>Bacillales</taxon>
        <taxon>Bacillaceae</taxon>
        <taxon>Salicibibacter</taxon>
    </lineage>
</organism>
<evidence type="ECO:0000256" key="2">
    <source>
        <dbReference type="ARBA" id="ARBA00022692"/>
    </source>
</evidence>
<dbReference type="Proteomes" id="UP000252100">
    <property type="component" value="Chromosome"/>
</dbReference>